<keyword evidence="6" id="KW-1185">Reference proteome</keyword>
<evidence type="ECO:0000256" key="2">
    <source>
        <dbReference type="ARBA" id="ARBA00031870"/>
    </source>
</evidence>
<dbReference type="GO" id="GO:0140098">
    <property type="term" value="F:catalytic activity, acting on RNA"/>
    <property type="evidence" value="ECO:0007669"/>
    <property type="project" value="UniProtKB-ARBA"/>
</dbReference>
<evidence type="ECO:0000313" key="6">
    <source>
        <dbReference type="Proteomes" id="UP001142462"/>
    </source>
</evidence>
<sequence length="304" mass="35081">MPRSPLPQRHGLDAAWVRTPRTSPHASLRDHLAAHMPRLRPERLDEMLDEGAFVDDEGRPFAPDAPFRPHMFVWFHRDLREEAEVPFPLEVLHQDERIVVVDKPHFLATIPRGRHVQQSVVVRARRMLGLPELSPAHRLDRVTAGVLLLTTERRWRRAYQSMFEERVPQKEYEAVAAAPGDLELPAHVRSCITKEHGVMQAFEHDDRPPNAHTLIELIEERGGLARYRATPFTGKTHQIRLHMNRIGRPIVGDPIYPRVQEVDIDDFSSPLQLLARTLRFVDPVDGTEREFESRRALEAFPAQM</sequence>
<gene>
    <name evidence="5" type="ORF">GCM10017576_11690</name>
</gene>
<dbReference type="SUPFAM" id="SSF55120">
    <property type="entry name" value="Pseudouridine synthase"/>
    <property type="match status" value="1"/>
</dbReference>
<dbReference type="InterPro" id="IPR006224">
    <property type="entry name" value="PsdUridine_synth_RluA-like_CS"/>
</dbReference>
<dbReference type="InterPro" id="IPR006145">
    <property type="entry name" value="PsdUridine_synth_RsuA/RluA"/>
</dbReference>
<dbReference type="Pfam" id="PF00849">
    <property type="entry name" value="PseudoU_synth_2"/>
    <property type="match status" value="1"/>
</dbReference>
<dbReference type="RefSeq" id="WP_271172750.1">
    <property type="nucleotide sequence ID" value="NZ_BSEJ01000004.1"/>
</dbReference>
<evidence type="ECO:0000256" key="3">
    <source>
        <dbReference type="ARBA" id="ARBA00033164"/>
    </source>
</evidence>
<dbReference type="GO" id="GO:0003723">
    <property type="term" value="F:RNA binding"/>
    <property type="evidence" value="ECO:0007669"/>
    <property type="project" value="InterPro"/>
</dbReference>
<dbReference type="GO" id="GO:0000455">
    <property type="term" value="P:enzyme-directed rRNA pseudouridine synthesis"/>
    <property type="evidence" value="ECO:0007669"/>
    <property type="project" value="TreeGrafter"/>
</dbReference>
<name>A0A9W6H2I2_9MICO</name>
<dbReference type="InterPro" id="IPR050188">
    <property type="entry name" value="RluA_PseudoU_synthase"/>
</dbReference>
<dbReference type="InterPro" id="IPR020103">
    <property type="entry name" value="PsdUridine_synth_cat_dom_sf"/>
</dbReference>
<organism evidence="5 6">
    <name type="scientific">Microbacterium barkeri</name>
    <dbReference type="NCBI Taxonomy" id="33917"/>
    <lineage>
        <taxon>Bacteria</taxon>
        <taxon>Bacillati</taxon>
        <taxon>Actinomycetota</taxon>
        <taxon>Actinomycetes</taxon>
        <taxon>Micrococcales</taxon>
        <taxon>Microbacteriaceae</taxon>
        <taxon>Microbacterium</taxon>
    </lineage>
</organism>
<evidence type="ECO:0000259" key="4">
    <source>
        <dbReference type="Pfam" id="PF00849"/>
    </source>
</evidence>
<evidence type="ECO:0000256" key="1">
    <source>
        <dbReference type="ARBA" id="ARBA00000073"/>
    </source>
</evidence>
<proteinExistence type="predicted"/>
<accession>A0A9W6H2I2</accession>
<dbReference type="GO" id="GO:0009982">
    <property type="term" value="F:pseudouridine synthase activity"/>
    <property type="evidence" value="ECO:0007669"/>
    <property type="project" value="InterPro"/>
</dbReference>
<reference evidence="5" key="1">
    <citation type="journal article" date="2014" name="Int. J. Syst. Evol. Microbiol.">
        <title>Complete genome sequence of Corynebacterium casei LMG S-19264T (=DSM 44701T), isolated from a smear-ripened cheese.</title>
        <authorList>
            <consortium name="US DOE Joint Genome Institute (JGI-PGF)"/>
            <person name="Walter F."/>
            <person name="Albersmeier A."/>
            <person name="Kalinowski J."/>
            <person name="Ruckert C."/>
        </authorList>
    </citation>
    <scope>NUCLEOTIDE SEQUENCE</scope>
    <source>
        <strain evidence="5">VKM Ac-1020</strain>
    </source>
</reference>
<reference evidence="5" key="2">
    <citation type="submission" date="2023-01" db="EMBL/GenBank/DDBJ databases">
        <authorList>
            <person name="Sun Q."/>
            <person name="Evtushenko L."/>
        </authorList>
    </citation>
    <scope>NUCLEOTIDE SEQUENCE</scope>
    <source>
        <strain evidence="5">VKM Ac-1020</strain>
    </source>
</reference>
<dbReference type="PROSITE" id="PS01129">
    <property type="entry name" value="PSI_RLU"/>
    <property type="match status" value="1"/>
</dbReference>
<dbReference type="PANTHER" id="PTHR21600:SF84">
    <property type="entry name" value="PSEUDOURIDINE SYNTHASE RSUA_RLUA-LIKE DOMAIN-CONTAINING PROTEIN"/>
    <property type="match status" value="1"/>
</dbReference>
<comment type="catalytic activity">
    <reaction evidence="1">
        <text>a uridine in RNA = a pseudouridine in RNA</text>
        <dbReference type="Rhea" id="RHEA:48348"/>
        <dbReference type="Rhea" id="RHEA-COMP:12068"/>
        <dbReference type="Rhea" id="RHEA-COMP:12069"/>
        <dbReference type="ChEBI" id="CHEBI:65314"/>
        <dbReference type="ChEBI" id="CHEBI:65315"/>
    </reaction>
</comment>
<dbReference type="PANTHER" id="PTHR21600">
    <property type="entry name" value="MITOCHONDRIAL RNA PSEUDOURIDINE SYNTHASE"/>
    <property type="match status" value="1"/>
</dbReference>
<dbReference type="AlphaFoldDB" id="A0A9W6H2I2"/>
<feature type="domain" description="Pseudouridine synthase RsuA/RluA-like" evidence="4">
    <location>
        <begin position="98"/>
        <end position="244"/>
    </location>
</feature>
<protein>
    <recommendedName>
        <fullName evidence="2">RNA pseudouridylate synthase</fullName>
    </recommendedName>
    <alternativeName>
        <fullName evidence="3">RNA-uridine isomerase</fullName>
    </alternativeName>
</protein>
<dbReference type="Gene3D" id="3.30.2350.10">
    <property type="entry name" value="Pseudouridine synthase"/>
    <property type="match status" value="1"/>
</dbReference>
<comment type="caution">
    <text evidence="5">The sequence shown here is derived from an EMBL/GenBank/DDBJ whole genome shotgun (WGS) entry which is preliminary data.</text>
</comment>
<dbReference type="Proteomes" id="UP001142462">
    <property type="component" value="Unassembled WGS sequence"/>
</dbReference>
<evidence type="ECO:0000313" key="5">
    <source>
        <dbReference type="EMBL" id="GLJ61040.1"/>
    </source>
</evidence>
<dbReference type="EMBL" id="BSEJ01000004">
    <property type="protein sequence ID" value="GLJ61040.1"/>
    <property type="molecule type" value="Genomic_DNA"/>
</dbReference>